<feature type="transmembrane region" description="Helical" evidence="10">
    <location>
        <begin position="99"/>
        <end position="120"/>
    </location>
</feature>
<comment type="function">
    <text evidence="9 10">Fluoride-specific ion channel. Important for reducing fluoride concentration in the cell, thus reducing its toxicity.</text>
</comment>
<reference evidence="11 12" key="1">
    <citation type="submission" date="2016-11" db="EMBL/GenBank/DDBJ databases">
        <authorList>
            <person name="Jaros S."/>
            <person name="Januszkiewicz K."/>
            <person name="Wedrychowicz H."/>
        </authorList>
    </citation>
    <scope>NUCLEOTIDE SEQUENCE [LARGE SCALE GENOMIC DNA]</scope>
    <source>
        <strain evidence="11 12">CGMCC 1.10681</strain>
    </source>
</reference>
<feature type="binding site" evidence="10">
    <location>
        <position position="78"/>
    </location>
    <ligand>
        <name>Na(+)</name>
        <dbReference type="ChEBI" id="CHEBI:29101"/>
        <note>structural</note>
    </ligand>
</feature>
<protein>
    <recommendedName>
        <fullName evidence="10">Fluoride-specific ion channel FluC</fullName>
    </recommendedName>
</protein>
<evidence type="ECO:0000256" key="5">
    <source>
        <dbReference type="ARBA" id="ARBA00023136"/>
    </source>
</evidence>
<dbReference type="GO" id="GO:0140114">
    <property type="term" value="P:cellular detoxification of fluoride"/>
    <property type="evidence" value="ECO:0007669"/>
    <property type="project" value="UniProtKB-UniRule"/>
</dbReference>
<evidence type="ECO:0000256" key="9">
    <source>
        <dbReference type="ARBA" id="ARBA00049940"/>
    </source>
</evidence>
<keyword evidence="6 10" id="KW-0407">Ion channel</keyword>
<feature type="transmembrane region" description="Helical" evidence="10">
    <location>
        <begin position="67"/>
        <end position="93"/>
    </location>
</feature>
<keyword evidence="10" id="KW-0915">Sodium</keyword>
<name>A0A1M7MT79_9BACI</name>
<evidence type="ECO:0000256" key="8">
    <source>
        <dbReference type="ARBA" id="ARBA00035585"/>
    </source>
</evidence>
<dbReference type="PANTHER" id="PTHR28259">
    <property type="entry name" value="FLUORIDE EXPORT PROTEIN 1-RELATED"/>
    <property type="match status" value="1"/>
</dbReference>
<comment type="activity regulation">
    <text evidence="10">Na(+) is not transported, but it plays an essential structural role and its presence is essential for fluoride channel function.</text>
</comment>
<dbReference type="RefSeq" id="WP_073200976.1">
    <property type="nucleotide sequence ID" value="NZ_FRCZ01000002.1"/>
</dbReference>
<dbReference type="PANTHER" id="PTHR28259:SF1">
    <property type="entry name" value="FLUORIDE EXPORT PROTEIN 1-RELATED"/>
    <property type="match status" value="1"/>
</dbReference>
<feature type="transmembrane region" description="Helical" evidence="10">
    <location>
        <begin position="43"/>
        <end position="60"/>
    </location>
</feature>
<gene>
    <name evidence="10" type="primary">fluC</name>
    <name evidence="10" type="synonym">crcB</name>
    <name evidence="11" type="ORF">SAMN05216179_1356</name>
</gene>
<sequence>MNNHWKNILAVAIGGAIGTYGRYSLNILTSNSVYPIGTILENLIGSFLLGFLTAWFIVLIRKEWLKVGLGVGLCGGFTTMSTFAADTLSLFATFSFIEVFTYVIGSVLGGILLAFCGYLIGTRFAAKINNQRKEVNAK</sequence>
<keyword evidence="10" id="KW-0813">Transport</keyword>
<evidence type="ECO:0000256" key="3">
    <source>
        <dbReference type="ARBA" id="ARBA00022692"/>
    </source>
</evidence>
<dbReference type="Proteomes" id="UP000184184">
    <property type="component" value="Unassembled WGS sequence"/>
</dbReference>
<dbReference type="Pfam" id="PF02537">
    <property type="entry name" value="CRCB"/>
    <property type="match status" value="1"/>
</dbReference>
<evidence type="ECO:0000256" key="2">
    <source>
        <dbReference type="ARBA" id="ARBA00022475"/>
    </source>
</evidence>
<dbReference type="AlphaFoldDB" id="A0A1M7MT79"/>
<accession>A0A1M7MT79</accession>
<evidence type="ECO:0000256" key="10">
    <source>
        <dbReference type="HAMAP-Rule" id="MF_00454"/>
    </source>
</evidence>
<evidence type="ECO:0000256" key="1">
    <source>
        <dbReference type="ARBA" id="ARBA00004651"/>
    </source>
</evidence>
<dbReference type="EMBL" id="FRCZ01000002">
    <property type="protein sequence ID" value="SHM94308.1"/>
    <property type="molecule type" value="Genomic_DNA"/>
</dbReference>
<keyword evidence="10" id="KW-0479">Metal-binding</keyword>
<dbReference type="InterPro" id="IPR003691">
    <property type="entry name" value="FluC"/>
</dbReference>
<feature type="binding site" evidence="10">
    <location>
        <position position="75"/>
    </location>
    <ligand>
        <name>Na(+)</name>
        <dbReference type="ChEBI" id="CHEBI:29101"/>
        <note>structural</note>
    </ligand>
</feature>
<keyword evidence="3 10" id="KW-0812">Transmembrane</keyword>
<comment type="catalytic activity">
    <reaction evidence="8">
        <text>fluoride(in) = fluoride(out)</text>
        <dbReference type="Rhea" id="RHEA:76159"/>
        <dbReference type="ChEBI" id="CHEBI:17051"/>
    </reaction>
    <physiologicalReaction direction="left-to-right" evidence="8">
        <dbReference type="Rhea" id="RHEA:76160"/>
    </physiologicalReaction>
</comment>
<evidence type="ECO:0000256" key="6">
    <source>
        <dbReference type="ARBA" id="ARBA00023303"/>
    </source>
</evidence>
<feature type="transmembrane region" description="Helical" evidence="10">
    <location>
        <begin position="7"/>
        <end position="23"/>
    </location>
</feature>
<evidence type="ECO:0000313" key="12">
    <source>
        <dbReference type="Proteomes" id="UP000184184"/>
    </source>
</evidence>
<keyword evidence="12" id="KW-1185">Reference proteome</keyword>
<dbReference type="GO" id="GO:0005886">
    <property type="term" value="C:plasma membrane"/>
    <property type="evidence" value="ECO:0007669"/>
    <property type="project" value="UniProtKB-SubCell"/>
</dbReference>
<keyword evidence="4 10" id="KW-1133">Transmembrane helix</keyword>
<keyword evidence="5 10" id="KW-0472">Membrane</keyword>
<evidence type="ECO:0000313" key="11">
    <source>
        <dbReference type="EMBL" id="SHM94308.1"/>
    </source>
</evidence>
<dbReference type="GO" id="GO:0062054">
    <property type="term" value="F:fluoride channel activity"/>
    <property type="evidence" value="ECO:0007669"/>
    <property type="project" value="UniProtKB-UniRule"/>
</dbReference>
<dbReference type="OrthoDB" id="9815830at2"/>
<dbReference type="HAMAP" id="MF_00454">
    <property type="entry name" value="FluC"/>
    <property type="match status" value="1"/>
</dbReference>
<dbReference type="GO" id="GO:0046872">
    <property type="term" value="F:metal ion binding"/>
    <property type="evidence" value="ECO:0007669"/>
    <property type="project" value="UniProtKB-KW"/>
</dbReference>
<evidence type="ECO:0000256" key="4">
    <source>
        <dbReference type="ARBA" id="ARBA00022989"/>
    </source>
</evidence>
<comment type="similarity">
    <text evidence="7 10">Belongs to the fluoride channel Fluc/FEX (TC 1.A.43) family.</text>
</comment>
<proteinExistence type="inferred from homology"/>
<evidence type="ECO:0000256" key="7">
    <source>
        <dbReference type="ARBA" id="ARBA00035120"/>
    </source>
</evidence>
<organism evidence="11 12">
    <name type="scientific">Gracilibacillus kekensis</name>
    <dbReference type="NCBI Taxonomy" id="1027249"/>
    <lineage>
        <taxon>Bacteria</taxon>
        <taxon>Bacillati</taxon>
        <taxon>Bacillota</taxon>
        <taxon>Bacilli</taxon>
        <taxon>Bacillales</taxon>
        <taxon>Bacillaceae</taxon>
        <taxon>Gracilibacillus</taxon>
    </lineage>
</organism>
<keyword evidence="2 10" id="KW-1003">Cell membrane</keyword>
<comment type="subcellular location">
    <subcellularLocation>
        <location evidence="1 10">Cell membrane</location>
        <topology evidence="1 10">Multi-pass membrane protein</topology>
    </subcellularLocation>
</comment>
<keyword evidence="10" id="KW-0406">Ion transport</keyword>
<dbReference type="STRING" id="1027249.SAMN05216179_1356"/>